<gene>
    <name evidence="1" type="ORF">CLF_109130</name>
</gene>
<dbReference type="AlphaFoldDB" id="G7YIZ5"/>
<accession>G7YIZ5</accession>
<evidence type="ECO:0008006" key="3">
    <source>
        <dbReference type="Google" id="ProtNLM"/>
    </source>
</evidence>
<reference evidence="1" key="1">
    <citation type="journal article" date="2011" name="Genome Biol.">
        <title>The draft genome of the carcinogenic human liver fluke Clonorchis sinensis.</title>
        <authorList>
            <person name="Wang X."/>
            <person name="Chen W."/>
            <person name="Huang Y."/>
            <person name="Sun J."/>
            <person name="Men J."/>
            <person name="Liu H."/>
            <person name="Luo F."/>
            <person name="Guo L."/>
            <person name="Lv X."/>
            <person name="Deng C."/>
            <person name="Zhou C."/>
            <person name="Fan Y."/>
            <person name="Li X."/>
            <person name="Huang L."/>
            <person name="Hu Y."/>
            <person name="Liang C."/>
            <person name="Hu X."/>
            <person name="Xu J."/>
            <person name="Yu X."/>
        </authorList>
    </citation>
    <scope>NUCLEOTIDE SEQUENCE [LARGE SCALE GENOMIC DNA]</scope>
    <source>
        <strain evidence="1">Henan</strain>
    </source>
</reference>
<proteinExistence type="predicted"/>
<dbReference type="EMBL" id="DF143380">
    <property type="protein sequence ID" value="GAA52928.1"/>
    <property type="molecule type" value="Genomic_DNA"/>
</dbReference>
<protein>
    <recommendedName>
        <fullName evidence="3">Reverse transcriptase domain-containing protein</fullName>
    </recommendedName>
</protein>
<keyword evidence="2" id="KW-1185">Reference proteome</keyword>
<organism evidence="1 2">
    <name type="scientific">Clonorchis sinensis</name>
    <name type="common">Chinese liver fluke</name>
    <dbReference type="NCBI Taxonomy" id="79923"/>
    <lineage>
        <taxon>Eukaryota</taxon>
        <taxon>Metazoa</taxon>
        <taxon>Spiralia</taxon>
        <taxon>Lophotrochozoa</taxon>
        <taxon>Platyhelminthes</taxon>
        <taxon>Trematoda</taxon>
        <taxon>Digenea</taxon>
        <taxon>Opisthorchiida</taxon>
        <taxon>Opisthorchiata</taxon>
        <taxon>Opisthorchiidae</taxon>
        <taxon>Clonorchis</taxon>
    </lineage>
</organism>
<evidence type="ECO:0000313" key="1">
    <source>
        <dbReference type="EMBL" id="GAA52928.1"/>
    </source>
</evidence>
<dbReference type="Proteomes" id="UP000008909">
    <property type="component" value="Unassembled WGS sequence"/>
</dbReference>
<reference key="2">
    <citation type="submission" date="2011-10" db="EMBL/GenBank/DDBJ databases">
        <title>The genome and transcriptome sequence of Clonorchis sinensis provide insights into the carcinogenic liver fluke.</title>
        <authorList>
            <person name="Wang X."/>
            <person name="Huang Y."/>
            <person name="Chen W."/>
            <person name="Liu H."/>
            <person name="Guo L."/>
            <person name="Chen Y."/>
            <person name="Luo F."/>
            <person name="Zhou W."/>
            <person name="Sun J."/>
            <person name="Mao Q."/>
            <person name="Liang P."/>
            <person name="Zhou C."/>
            <person name="Tian Y."/>
            <person name="Men J."/>
            <person name="Lv X."/>
            <person name="Huang L."/>
            <person name="Zhou J."/>
            <person name="Hu Y."/>
            <person name="Li R."/>
            <person name="Zhang F."/>
            <person name="Lei H."/>
            <person name="Li X."/>
            <person name="Hu X."/>
            <person name="Liang C."/>
            <person name="Xu J."/>
            <person name="Wu Z."/>
            <person name="Yu X."/>
        </authorList>
    </citation>
    <scope>NUCLEOTIDE SEQUENCE</scope>
    <source>
        <strain>Henan</strain>
    </source>
</reference>
<evidence type="ECO:0000313" key="2">
    <source>
        <dbReference type="Proteomes" id="UP000008909"/>
    </source>
</evidence>
<sequence length="316" mass="36087">MKRYNASADIQGPSALYQNIPIRKGNNCSHSTAKAAYKNSLPKFLEPATVNHQMDLSSLHQNDRQYGLLSHKPLNDCRLHFVETITAAYDDGLSTLLVHLDIQKAFDKVPDATLLHKRVRLYLTQSKLKSAVFSNMERIIRKYTYTVRLIVCSTVRKTLTYNIVELSNDTPVNSLMHEPNKLCDRAISTIVTNHWELSSSKRDYCITNDGSQQLPGGLRFLINGCIHPSSILWNRLGSSFKRTKRRRLLGLLRSSEDKSCGDGARWSARYLRNLKSRRLSTQKCEKNEEELVKDCDWHTHALTAGNWISSVVRKKL</sequence>
<name>G7YIZ5_CLOSI</name>